<protein>
    <submittedName>
        <fullName evidence="2">Metallopeptidase-like protein</fullName>
    </submittedName>
</protein>
<organism evidence="2 3">
    <name type="scientific">Candidatus Woesebacteria bacterium GW2011_GWB1_40_101</name>
    <dbReference type="NCBI Taxonomy" id="1618575"/>
    <lineage>
        <taxon>Bacteria</taxon>
        <taxon>Candidatus Woeseibacteriota</taxon>
    </lineage>
</organism>
<dbReference type="EMBL" id="LBXW01000011">
    <property type="protein sequence ID" value="KKR39260.1"/>
    <property type="molecule type" value="Genomic_DNA"/>
</dbReference>
<sequence>MRRYIKYSNKKINWTLDANVKKRIANLIDVLNLDWLQKSRIFCFRSENAKTRAIARIWGFSHIWQQALRQPPAYIIEVISERFDHLPDTEKDKVLLHEITHIPKNFSGSLMPHIRRGKRNFHDKVNELIGRYLENMENG</sequence>
<comment type="caution">
    <text evidence="2">The sequence shown here is derived from an EMBL/GenBank/DDBJ whole genome shotgun (WGS) entry which is preliminary data.</text>
</comment>
<accession>A0A0G0SWT4</accession>
<feature type="domain" description="Putative phage metallopeptidase" evidence="1">
    <location>
        <begin position="14"/>
        <end position="112"/>
    </location>
</feature>
<reference evidence="2 3" key="1">
    <citation type="journal article" date="2015" name="Nature">
        <title>rRNA introns, odd ribosomes, and small enigmatic genomes across a large radiation of phyla.</title>
        <authorList>
            <person name="Brown C.T."/>
            <person name="Hug L.A."/>
            <person name="Thomas B.C."/>
            <person name="Sharon I."/>
            <person name="Castelle C.J."/>
            <person name="Singh A."/>
            <person name="Wilkins M.J."/>
            <person name="Williams K.H."/>
            <person name="Banfield J.F."/>
        </authorList>
    </citation>
    <scope>NUCLEOTIDE SEQUENCE [LARGE SCALE GENOMIC DNA]</scope>
</reference>
<evidence type="ECO:0000259" key="1">
    <source>
        <dbReference type="Pfam" id="PF18894"/>
    </source>
</evidence>
<gene>
    <name evidence="2" type="ORF">UT72_C0011G0004</name>
</gene>
<evidence type="ECO:0000313" key="3">
    <source>
        <dbReference type="Proteomes" id="UP000034687"/>
    </source>
</evidence>
<dbReference type="Proteomes" id="UP000034687">
    <property type="component" value="Unassembled WGS sequence"/>
</dbReference>
<dbReference type="Pfam" id="PF18894">
    <property type="entry name" value="PhageMetallopep"/>
    <property type="match status" value="1"/>
</dbReference>
<dbReference type="AlphaFoldDB" id="A0A0G0SWT4"/>
<proteinExistence type="predicted"/>
<evidence type="ECO:0000313" key="2">
    <source>
        <dbReference type="EMBL" id="KKR39260.1"/>
    </source>
</evidence>
<dbReference type="InterPro" id="IPR043998">
    <property type="entry name" value="Put_Metallopep"/>
</dbReference>
<name>A0A0G0SWT4_9BACT</name>